<feature type="non-terminal residue" evidence="1">
    <location>
        <position position="1"/>
    </location>
</feature>
<name>J9DLW9_WUCBA</name>
<dbReference type="AlphaFoldDB" id="J9DLW9"/>
<protein>
    <submittedName>
        <fullName evidence="1">Uncharacterized protein</fullName>
    </submittedName>
</protein>
<evidence type="ECO:0000313" key="1">
    <source>
        <dbReference type="EMBL" id="EJW70476.1"/>
    </source>
</evidence>
<comment type="caution">
    <text evidence="1">The sequence shown here is derived from an EMBL/GenBank/DDBJ whole genome shotgun (WGS) entry which is preliminary data.</text>
</comment>
<evidence type="ECO:0000313" key="2">
    <source>
        <dbReference type="Proteomes" id="UP000004810"/>
    </source>
</evidence>
<dbReference type="Proteomes" id="UP000004810">
    <property type="component" value="Unassembled WGS sequence"/>
</dbReference>
<organism evidence="1 2">
    <name type="scientific">Wuchereria bancrofti</name>
    <dbReference type="NCBI Taxonomy" id="6293"/>
    <lineage>
        <taxon>Eukaryota</taxon>
        <taxon>Metazoa</taxon>
        <taxon>Ecdysozoa</taxon>
        <taxon>Nematoda</taxon>
        <taxon>Chromadorea</taxon>
        <taxon>Rhabditida</taxon>
        <taxon>Spirurina</taxon>
        <taxon>Spiruromorpha</taxon>
        <taxon>Filarioidea</taxon>
        <taxon>Onchocercidae</taxon>
        <taxon>Wuchereria</taxon>
    </lineage>
</organism>
<sequence>EINRYKNDLQATRDEIKWLNVTNTEMKSLLTSADDKINSLDKIISDQKNKIHNCKCFFVFFVGKKHEKNVFQR</sequence>
<gene>
    <name evidence="1" type="ORF">WUBG_18617</name>
</gene>
<proteinExistence type="predicted"/>
<reference evidence="2" key="1">
    <citation type="submission" date="2012-08" db="EMBL/GenBank/DDBJ databases">
        <title>The Genome Sequence of Wuchereria bancrofti.</title>
        <authorList>
            <person name="Nutman T.B."/>
            <person name="Fink D.L."/>
            <person name="Russ C."/>
            <person name="Young S."/>
            <person name="Zeng Q."/>
            <person name="Koehrsen M."/>
            <person name="Alvarado L."/>
            <person name="Berlin A."/>
            <person name="Chapman S.B."/>
            <person name="Chen Z."/>
            <person name="Freedman E."/>
            <person name="Gellesch M."/>
            <person name="Goldberg J."/>
            <person name="Griggs A."/>
            <person name="Gujja S."/>
            <person name="Heilman E.R."/>
            <person name="Heiman D."/>
            <person name="Hepburn T."/>
            <person name="Howarth C."/>
            <person name="Jen D."/>
            <person name="Larson L."/>
            <person name="Lewis B."/>
            <person name="Mehta T."/>
            <person name="Park D."/>
            <person name="Pearson M."/>
            <person name="Roberts A."/>
            <person name="Saif S."/>
            <person name="Shea T."/>
            <person name="Shenoy N."/>
            <person name="Sisk P."/>
            <person name="Stolte C."/>
            <person name="Sykes S."/>
            <person name="Walk T."/>
            <person name="White J."/>
            <person name="Yandava C."/>
            <person name="Haas B."/>
            <person name="Henn M.R."/>
            <person name="Nusbaum C."/>
            <person name="Birren B."/>
        </authorList>
    </citation>
    <scope>NUCLEOTIDE SEQUENCE [LARGE SCALE GENOMIC DNA]</scope>
    <source>
        <strain evidence="2">NA</strain>
    </source>
</reference>
<dbReference type="EMBL" id="ADBV01021744">
    <property type="protein sequence ID" value="EJW70476.1"/>
    <property type="molecule type" value="Genomic_DNA"/>
</dbReference>
<accession>J9DLW9</accession>